<dbReference type="STRING" id="713585.THITH_02925"/>
<gene>
    <name evidence="5" type="primary">tolB</name>
    <name evidence="7" type="ORF">THITH_02925</name>
</gene>
<dbReference type="OrthoDB" id="9802240at2"/>
<comment type="subcellular location">
    <subcellularLocation>
        <location evidence="1 5">Periplasm</location>
    </subcellularLocation>
</comment>
<dbReference type="SUPFAM" id="SSF52964">
    <property type="entry name" value="TolB, N-terminal domain"/>
    <property type="match status" value="1"/>
</dbReference>
<dbReference type="InterPro" id="IPR014167">
    <property type="entry name" value="Tol-Pal_TolB"/>
</dbReference>
<dbReference type="SUPFAM" id="SSF69304">
    <property type="entry name" value="Tricorn protease N-terminal domain"/>
    <property type="match status" value="1"/>
</dbReference>
<evidence type="ECO:0000313" key="7">
    <source>
        <dbReference type="EMBL" id="AHE97407.1"/>
    </source>
</evidence>
<dbReference type="HOGENOM" id="CLU_047123_0_0_6"/>
<protein>
    <recommendedName>
        <fullName evidence="5">Tol-Pal system protein TolB</fullName>
    </recommendedName>
</protein>
<keyword evidence="3 5" id="KW-0732">Signal</keyword>
<dbReference type="AlphaFoldDB" id="W0DJI8"/>
<evidence type="ECO:0000256" key="4">
    <source>
        <dbReference type="ARBA" id="ARBA00022764"/>
    </source>
</evidence>
<dbReference type="InterPro" id="IPR011042">
    <property type="entry name" value="6-blade_b-propeller_TolB-like"/>
</dbReference>
<accession>W0DJI8</accession>
<keyword evidence="5" id="KW-0131">Cell cycle</keyword>
<comment type="similarity">
    <text evidence="2 5">Belongs to the TolB family.</text>
</comment>
<dbReference type="InterPro" id="IPR011659">
    <property type="entry name" value="WD40"/>
</dbReference>
<organism evidence="7 8">
    <name type="scientific">Thioalkalivibrio paradoxus ARh 1</name>
    <dbReference type="NCBI Taxonomy" id="713585"/>
    <lineage>
        <taxon>Bacteria</taxon>
        <taxon>Pseudomonadati</taxon>
        <taxon>Pseudomonadota</taxon>
        <taxon>Gammaproteobacteria</taxon>
        <taxon>Chromatiales</taxon>
        <taxon>Ectothiorhodospiraceae</taxon>
        <taxon>Thioalkalivibrio</taxon>
    </lineage>
</organism>
<dbReference type="PANTHER" id="PTHR36842">
    <property type="entry name" value="PROTEIN TOLB HOMOLOG"/>
    <property type="match status" value="1"/>
</dbReference>
<dbReference type="HAMAP" id="MF_00671">
    <property type="entry name" value="TolB"/>
    <property type="match status" value="1"/>
</dbReference>
<dbReference type="Pfam" id="PF07676">
    <property type="entry name" value="PD40"/>
    <property type="match status" value="5"/>
</dbReference>
<dbReference type="GO" id="GO:0042597">
    <property type="term" value="C:periplasmic space"/>
    <property type="evidence" value="ECO:0007669"/>
    <property type="project" value="UniProtKB-SubCell"/>
</dbReference>
<evidence type="ECO:0000256" key="2">
    <source>
        <dbReference type="ARBA" id="ARBA00009820"/>
    </source>
</evidence>
<dbReference type="KEGG" id="tti:THITH_02925"/>
<evidence type="ECO:0000256" key="3">
    <source>
        <dbReference type="ARBA" id="ARBA00022729"/>
    </source>
</evidence>
<keyword evidence="5" id="KW-0132">Cell division</keyword>
<evidence type="ECO:0000256" key="1">
    <source>
        <dbReference type="ARBA" id="ARBA00004418"/>
    </source>
</evidence>
<evidence type="ECO:0000256" key="5">
    <source>
        <dbReference type="HAMAP-Rule" id="MF_00671"/>
    </source>
</evidence>
<comment type="function">
    <text evidence="5">Part of the Tol-Pal system, which plays a role in outer membrane invagination during cell division and is important for maintaining outer membrane integrity.</text>
</comment>
<feature type="signal peptide" evidence="5">
    <location>
        <begin position="1"/>
        <end position="23"/>
    </location>
</feature>
<dbReference type="InterPro" id="IPR007195">
    <property type="entry name" value="TolB_N"/>
</dbReference>
<evidence type="ECO:0000313" key="8">
    <source>
        <dbReference type="Proteomes" id="UP000005289"/>
    </source>
</evidence>
<comment type="subunit">
    <text evidence="5">The Tol-Pal system is composed of five core proteins: the inner membrane proteins TolA, TolQ and TolR, the periplasmic protein TolB and the outer membrane protein Pal. They form a network linking the inner and outer membranes and the peptidoglycan layer.</text>
</comment>
<dbReference type="Gene3D" id="3.40.50.10070">
    <property type="entry name" value="TolB, N-terminal domain"/>
    <property type="match status" value="1"/>
</dbReference>
<dbReference type="Pfam" id="PF04052">
    <property type="entry name" value="TolB_N"/>
    <property type="match status" value="1"/>
</dbReference>
<keyword evidence="4 5" id="KW-0574">Periplasm</keyword>
<feature type="domain" description="TolB N-terminal" evidence="6">
    <location>
        <begin position="25"/>
        <end position="130"/>
    </location>
</feature>
<dbReference type="NCBIfam" id="TIGR02800">
    <property type="entry name" value="propeller_TolB"/>
    <property type="match status" value="1"/>
</dbReference>
<dbReference type="EMBL" id="CP007029">
    <property type="protein sequence ID" value="AHE97407.1"/>
    <property type="molecule type" value="Genomic_DNA"/>
</dbReference>
<dbReference type="PANTHER" id="PTHR36842:SF1">
    <property type="entry name" value="PROTEIN TOLB"/>
    <property type="match status" value="1"/>
</dbReference>
<reference evidence="7 8" key="1">
    <citation type="submission" date="2013-12" db="EMBL/GenBank/DDBJ databases">
        <authorList>
            <consortium name="DOE Joint Genome Institute"/>
            <person name="Muyzer G."/>
            <person name="Huntemann M."/>
            <person name="Han J."/>
            <person name="Chen A."/>
            <person name="Kyrpides N."/>
            <person name="Mavromatis K."/>
            <person name="Markowitz V."/>
            <person name="Palaniappan K."/>
            <person name="Ivanova N."/>
            <person name="Schaumberg A."/>
            <person name="Pati A."/>
            <person name="Liolios K."/>
            <person name="Nordberg H.P."/>
            <person name="Cantor M.N."/>
            <person name="Hua S.X."/>
            <person name="Woyke T."/>
        </authorList>
    </citation>
    <scope>NUCLEOTIDE SEQUENCE [LARGE SCALE GENOMIC DNA]</scope>
    <source>
        <strain evidence="7 8">ARh 1</strain>
    </source>
</reference>
<sequence precursor="true">MKRRGLQIWFLGVLMLLAGPAAAVLEVTVTEGVTGAIPVAVAPFAWDGAGSPPEDVAQIVGANLARSGLFEVLSRQALPEAPESPDGFLAESWAAVGAEYLVIGRQRPEPEQEQVLIEFHVFDVLANQRLGGFRIPVPLDMMRRGAHRVSDIVYEEITGDKGAFSARIAYVGVAGEGDRRRFTLEVADSDGANPRTLFRSSAPLMSPDWSPDGRELVYVSFENRRSEVFRQNVETGARQRIAAFQGINSAPVWSPDGRRIALTLSRDGTANIYMLELDSGELTPVVRSNAIDTEPAWSPDGDTLYFTSDRAGSPQVYQLQLPGGTPRRLTFEATSAGAPTVSPDGKSLVYVHAGDGGLRLARLDLESRRVTLLTRGRYDKSPSFAPNGSMVIYSTTDRGRGILGSVSRDGQVHQRLAARSGEVREPAWSPL</sequence>
<keyword evidence="8" id="KW-1185">Reference proteome</keyword>
<dbReference type="Gene3D" id="2.120.10.30">
    <property type="entry name" value="TolB, C-terminal domain"/>
    <property type="match status" value="1"/>
</dbReference>
<name>W0DJI8_9GAMM</name>
<feature type="chain" id="PRO_5009023525" description="Tol-Pal system protein TolB" evidence="5">
    <location>
        <begin position="24"/>
        <end position="431"/>
    </location>
</feature>
<dbReference type="RefSeq" id="WP_006746012.1">
    <property type="nucleotide sequence ID" value="NZ_CP007029.1"/>
</dbReference>
<dbReference type="GO" id="GO:0051301">
    <property type="term" value="P:cell division"/>
    <property type="evidence" value="ECO:0007669"/>
    <property type="project" value="UniProtKB-UniRule"/>
</dbReference>
<proteinExistence type="inferred from homology"/>
<dbReference type="Proteomes" id="UP000005289">
    <property type="component" value="Chromosome"/>
</dbReference>
<dbReference type="GO" id="GO:0017038">
    <property type="term" value="P:protein import"/>
    <property type="evidence" value="ECO:0007669"/>
    <property type="project" value="InterPro"/>
</dbReference>
<evidence type="ECO:0000259" key="6">
    <source>
        <dbReference type="Pfam" id="PF04052"/>
    </source>
</evidence>